<organism evidence="2 3">
    <name type="scientific">Ficus carica</name>
    <name type="common">Common fig</name>
    <dbReference type="NCBI Taxonomy" id="3494"/>
    <lineage>
        <taxon>Eukaryota</taxon>
        <taxon>Viridiplantae</taxon>
        <taxon>Streptophyta</taxon>
        <taxon>Embryophyta</taxon>
        <taxon>Tracheophyta</taxon>
        <taxon>Spermatophyta</taxon>
        <taxon>Magnoliopsida</taxon>
        <taxon>eudicotyledons</taxon>
        <taxon>Gunneridae</taxon>
        <taxon>Pentapetalae</taxon>
        <taxon>rosids</taxon>
        <taxon>fabids</taxon>
        <taxon>Rosales</taxon>
        <taxon>Moraceae</taxon>
        <taxon>Ficeae</taxon>
        <taxon>Ficus</taxon>
    </lineage>
</organism>
<proteinExistence type="predicted"/>
<keyword evidence="3" id="KW-1185">Reference proteome</keyword>
<feature type="region of interest" description="Disordered" evidence="1">
    <location>
        <begin position="52"/>
        <end position="75"/>
    </location>
</feature>
<dbReference type="EMBL" id="BTGU01000143">
    <property type="protein sequence ID" value="GMN63132.1"/>
    <property type="molecule type" value="Genomic_DNA"/>
</dbReference>
<dbReference type="Proteomes" id="UP001187192">
    <property type="component" value="Unassembled WGS sequence"/>
</dbReference>
<sequence length="139" mass="14908">MVWSGLVSLGADLFHFPNARPREPNETPCRELGADQAWAKNIRTPSWIGEINCTDHSEPSLHPNGNSGAHTTTLSPDILADKSTCDMHLCPPDAQVGGNVAFAQWTLSVRAPDTGLSAGTTQGIGHQGQSRHPNPQEHL</sequence>
<accession>A0AA88DWF8</accession>
<evidence type="ECO:0000256" key="1">
    <source>
        <dbReference type="SAM" id="MobiDB-lite"/>
    </source>
</evidence>
<evidence type="ECO:0000313" key="3">
    <source>
        <dbReference type="Proteomes" id="UP001187192"/>
    </source>
</evidence>
<name>A0AA88DWF8_FICCA</name>
<reference evidence="2" key="1">
    <citation type="submission" date="2023-07" db="EMBL/GenBank/DDBJ databases">
        <title>draft genome sequence of fig (Ficus carica).</title>
        <authorList>
            <person name="Takahashi T."/>
            <person name="Nishimura K."/>
        </authorList>
    </citation>
    <scope>NUCLEOTIDE SEQUENCE</scope>
</reference>
<feature type="compositionally biased region" description="Polar residues" evidence="1">
    <location>
        <begin position="63"/>
        <end position="75"/>
    </location>
</feature>
<comment type="caution">
    <text evidence="2">The sequence shown here is derived from an EMBL/GenBank/DDBJ whole genome shotgun (WGS) entry which is preliminary data.</text>
</comment>
<dbReference type="AlphaFoldDB" id="A0AA88DWF8"/>
<feature type="region of interest" description="Disordered" evidence="1">
    <location>
        <begin position="113"/>
        <end position="139"/>
    </location>
</feature>
<feature type="compositionally biased region" description="Polar residues" evidence="1">
    <location>
        <begin position="117"/>
        <end position="133"/>
    </location>
</feature>
<protein>
    <submittedName>
        <fullName evidence="2">Uncharacterized protein</fullName>
    </submittedName>
</protein>
<gene>
    <name evidence="2" type="ORF">TIFTF001_032209</name>
</gene>
<evidence type="ECO:0000313" key="2">
    <source>
        <dbReference type="EMBL" id="GMN63132.1"/>
    </source>
</evidence>